<organism evidence="1 2">
    <name type="scientific">Thermoanaerobacter kivui</name>
    <name type="common">Acetogenium kivui</name>
    <dbReference type="NCBI Taxonomy" id="2325"/>
    <lineage>
        <taxon>Bacteria</taxon>
        <taxon>Bacillati</taxon>
        <taxon>Bacillota</taxon>
        <taxon>Clostridia</taxon>
        <taxon>Thermoanaerobacterales</taxon>
        <taxon>Thermoanaerobacteraceae</taxon>
        <taxon>Thermoanaerobacter</taxon>
    </lineage>
</organism>
<sequence>MVKSEEGLIACSHVEEGNPADKTLAVPMVKKSIKILNKAPKEVAADRGFYSSKNETEIQGLKVKHVGLFCSFYDFK</sequence>
<proteinExistence type="predicted"/>
<reference evidence="2" key="1">
    <citation type="journal article" date="2015" name="Genome Announc.">
        <title>Whole-Genome Sequences of 80 Environmental and Clinical Isolates of Burkholderia pseudomallei.</title>
        <authorList>
            <person name="Johnson S.L."/>
            <person name="Baker A.L."/>
            <person name="Chain P.S."/>
            <person name="Currie B.J."/>
            <person name="Daligault H.E."/>
            <person name="Davenport K.W."/>
            <person name="Davis C.B."/>
            <person name="Inglis T.J."/>
            <person name="Kaestli M."/>
            <person name="Koren S."/>
            <person name="Mayo M."/>
            <person name="Merritt A.J."/>
            <person name="Price E.P."/>
            <person name="Sarovich D.S."/>
            <person name="Warner J."/>
            <person name="Rosovitz M.J."/>
        </authorList>
    </citation>
    <scope>NUCLEOTIDE SEQUENCE [LARGE SCALE GENOMIC DNA]</scope>
    <source>
        <strain evidence="2">DSM 2030</strain>
    </source>
</reference>
<dbReference type="Proteomes" id="UP000029669">
    <property type="component" value="Chromosome"/>
</dbReference>
<evidence type="ECO:0008006" key="3">
    <source>
        <dbReference type="Google" id="ProtNLM"/>
    </source>
</evidence>
<dbReference type="AlphaFoldDB" id="A0A097ATE0"/>
<dbReference type="STRING" id="2325.TKV_c19170"/>
<dbReference type="RefSeq" id="WP_049685706.1">
    <property type="nucleotide sequence ID" value="NZ_CP009170.1"/>
</dbReference>
<gene>
    <name evidence="1" type="ORF">TKV_c19170</name>
</gene>
<protein>
    <recommendedName>
        <fullName evidence="3">Transposase IS4-like domain-containing protein</fullName>
    </recommendedName>
</protein>
<dbReference type="KEGG" id="tki:TKV_c19170"/>
<evidence type="ECO:0000313" key="2">
    <source>
        <dbReference type="Proteomes" id="UP000029669"/>
    </source>
</evidence>
<name>A0A097ATE0_THEKI</name>
<dbReference type="EMBL" id="CP009170">
    <property type="protein sequence ID" value="AIS53064.1"/>
    <property type="molecule type" value="Genomic_DNA"/>
</dbReference>
<dbReference type="HOGENOM" id="CLU_2653313_0_0_9"/>
<evidence type="ECO:0000313" key="1">
    <source>
        <dbReference type="EMBL" id="AIS53064.1"/>
    </source>
</evidence>
<accession>A0A097ATE0</accession>
<keyword evidence="2" id="KW-1185">Reference proteome</keyword>